<proteinExistence type="predicted"/>
<evidence type="ECO:0000256" key="1">
    <source>
        <dbReference type="SAM" id="Phobius"/>
    </source>
</evidence>
<evidence type="ECO:0000313" key="2">
    <source>
        <dbReference type="EMBL" id="KAH3674528.1"/>
    </source>
</evidence>
<accession>A0A9P8PLU5</accession>
<sequence>MGSAYTIFGTKVQAHWISIATLSAAIGGAVIPSYLPSKKTEAVKAPEPVVQKQADEDFDVEKLLKYVSMGSIKCREL</sequence>
<dbReference type="EMBL" id="JAEUBG010005499">
    <property type="protein sequence ID" value="KAH3674528.1"/>
    <property type="molecule type" value="Genomic_DNA"/>
</dbReference>
<protein>
    <recommendedName>
        <fullName evidence="4">ATP synthase subunit K, mitochondrial</fullName>
    </recommendedName>
</protein>
<evidence type="ECO:0008006" key="4">
    <source>
        <dbReference type="Google" id="ProtNLM"/>
    </source>
</evidence>
<reference evidence="2" key="2">
    <citation type="submission" date="2021-01" db="EMBL/GenBank/DDBJ databases">
        <authorList>
            <person name="Schikora-Tamarit M.A."/>
        </authorList>
    </citation>
    <scope>NUCLEOTIDE SEQUENCE</scope>
    <source>
        <strain evidence="2">CBS2887</strain>
    </source>
</reference>
<organism evidence="2 3">
    <name type="scientific">Wickerhamomyces pijperi</name>
    <name type="common">Yeast</name>
    <name type="synonym">Pichia pijperi</name>
    <dbReference type="NCBI Taxonomy" id="599730"/>
    <lineage>
        <taxon>Eukaryota</taxon>
        <taxon>Fungi</taxon>
        <taxon>Dikarya</taxon>
        <taxon>Ascomycota</taxon>
        <taxon>Saccharomycotina</taxon>
        <taxon>Saccharomycetes</taxon>
        <taxon>Phaffomycetales</taxon>
        <taxon>Wickerhamomycetaceae</taxon>
        <taxon>Wickerhamomyces</taxon>
    </lineage>
</organism>
<keyword evidence="3" id="KW-1185">Reference proteome</keyword>
<keyword evidence="1" id="KW-0812">Transmembrane</keyword>
<keyword evidence="1" id="KW-1133">Transmembrane helix</keyword>
<dbReference type="InterPro" id="IPR021278">
    <property type="entry name" value="ATP19"/>
</dbReference>
<name>A0A9P8PLU5_WICPI</name>
<reference evidence="2" key="1">
    <citation type="journal article" date="2021" name="Open Biol.">
        <title>Shared evolutionary footprints suggest mitochondrial oxidative damage underlies multiple complex I losses in fungi.</title>
        <authorList>
            <person name="Schikora-Tamarit M.A."/>
            <person name="Marcet-Houben M."/>
            <person name="Nosek J."/>
            <person name="Gabaldon T."/>
        </authorList>
    </citation>
    <scope>NUCLEOTIDE SEQUENCE</scope>
    <source>
        <strain evidence="2">CBS2887</strain>
    </source>
</reference>
<dbReference type="Proteomes" id="UP000774326">
    <property type="component" value="Unassembled WGS sequence"/>
</dbReference>
<dbReference type="Pfam" id="PF11022">
    <property type="entry name" value="ATP19"/>
    <property type="match status" value="1"/>
</dbReference>
<dbReference type="OrthoDB" id="2094445at2759"/>
<keyword evidence="1" id="KW-0472">Membrane</keyword>
<gene>
    <name evidence="2" type="ORF">WICPIJ_009541</name>
</gene>
<comment type="caution">
    <text evidence="2">The sequence shown here is derived from an EMBL/GenBank/DDBJ whole genome shotgun (WGS) entry which is preliminary data.</text>
</comment>
<evidence type="ECO:0000313" key="3">
    <source>
        <dbReference type="Proteomes" id="UP000774326"/>
    </source>
</evidence>
<dbReference type="AlphaFoldDB" id="A0A9P8PLU5"/>
<feature type="transmembrane region" description="Helical" evidence="1">
    <location>
        <begin position="15"/>
        <end position="35"/>
    </location>
</feature>